<dbReference type="AlphaFoldDB" id="A0A0L1JDF4"/>
<evidence type="ECO:0000256" key="4">
    <source>
        <dbReference type="ARBA" id="ARBA00023163"/>
    </source>
</evidence>
<name>A0A0L1JDF4_ASPN3</name>
<dbReference type="SMART" id="SM00906">
    <property type="entry name" value="Fungal_trans"/>
    <property type="match status" value="1"/>
</dbReference>
<comment type="caution">
    <text evidence="8">The sequence shown here is derived from an EMBL/GenBank/DDBJ whole genome shotgun (WGS) entry which is preliminary data.</text>
</comment>
<dbReference type="GeneID" id="26803783"/>
<keyword evidence="9" id="KW-1185">Reference proteome</keyword>
<dbReference type="PANTHER" id="PTHR47540:SF6">
    <property type="entry name" value="ZN(II)2CYS6 TRANSCRIPTION FACTOR (EUROFUNG)"/>
    <property type="match status" value="1"/>
</dbReference>
<dbReference type="Pfam" id="PF04082">
    <property type="entry name" value="Fungal_trans"/>
    <property type="match status" value="1"/>
</dbReference>
<keyword evidence="3" id="KW-0238">DNA-binding</keyword>
<feature type="region of interest" description="Disordered" evidence="6">
    <location>
        <begin position="554"/>
        <end position="590"/>
    </location>
</feature>
<keyword evidence="2" id="KW-0805">Transcription regulation</keyword>
<evidence type="ECO:0000256" key="1">
    <source>
        <dbReference type="ARBA" id="ARBA00004123"/>
    </source>
</evidence>
<dbReference type="GO" id="GO:0045944">
    <property type="term" value="P:positive regulation of transcription by RNA polymerase II"/>
    <property type="evidence" value="ECO:0007669"/>
    <property type="project" value="TreeGrafter"/>
</dbReference>
<feature type="region of interest" description="Disordered" evidence="6">
    <location>
        <begin position="31"/>
        <end position="53"/>
    </location>
</feature>
<organism evidence="8 9">
    <name type="scientific">Aspergillus nomiae NRRL (strain ATCC 15546 / NRRL 13137 / CBS 260.88 / M93)</name>
    <dbReference type="NCBI Taxonomy" id="1509407"/>
    <lineage>
        <taxon>Eukaryota</taxon>
        <taxon>Fungi</taxon>
        <taxon>Dikarya</taxon>
        <taxon>Ascomycota</taxon>
        <taxon>Pezizomycotina</taxon>
        <taxon>Eurotiomycetes</taxon>
        <taxon>Eurotiomycetidae</taxon>
        <taxon>Eurotiales</taxon>
        <taxon>Aspergillaceae</taxon>
        <taxon>Aspergillus</taxon>
        <taxon>Aspergillus subgen. Circumdati</taxon>
    </lineage>
</organism>
<dbReference type="InterPro" id="IPR051711">
    <property type="entry name" value="Stress_Response_Reg"/>
</dbReference>
<accession>A0A0L1JDF4</accession>
<dbReference type="GO" id="GO:0005634">
    <property type="term" value="C:nucleus"/>
    <property type="evidence" value="ECO:0007669"/>
    <property type="project" value="UniProtKB-SubCell"/>
</dbReference>
<evidence type="ECO:0000256" key="6">
    <source>
        <dbReference type="SAM" id="MobiDB-lite"/>
    </source>
</evidence>
<evidence type="ECO:0000256" key="2">
    <source>
        <dbReference type="ARBA" id="ARBA00023015"/>
    </source>
</evidence>
<reference evidence="8 9" key="1">
    <citation type="submission" date="2014-06" db="EMBL/GenBank/DDBJ databases">
        <title>The Genome of the Aflatoxigenic Filamentous Fungus Aspergillus nomius.</title>
        <authorList>
            <person name="Moore M.G."/>
            <person name="Shannon B.M."/>
            <person name="Brian M.M."/>
        </authorList>
    </citation>
    <scope>NUCLEOTIDE SEQUENCE [LARGE SCALE GENOMIC DNA]</scope>
    <source>
        <strain evidence="8 9">NRRL 13137</strain>
    </source>
</reference>
<dbReference type="GO" id="GO:0008270">
    <property type="term" value="F:zinc ion binding"/>
    <property type="evidence" value="ECO:0007669"/>
    <property type="project" value="InterPro"/>
</dbReference>
<evidence type="ECO:0000256" key="5">
    <source>
        <dbReference type="ARBA" id="ARBA00023242"/>
    </source>
</evidence>
<keyword evidence="5" id="KW-0539">Nucleus</keyword>
<feature type="compositionally biased region" description="Polar residues" evidence="6">
    <location>
        <begin position="554"/>
        <end position="584"/>
    </location>
</feature>
<evidence type="ECO:0000259" key="7">
    <source>
        <dbReference type="SMART" id="SM00906"/>
    </source>
</evidence>
<dbReference type="PANTHER" id="PTHR47540">
    <property type="entry name" value="THIAMINE REPRESSIBLE GENES REGULATORY PROTEIN THI5"/>
    <property type="match status" value="1"/>
</dbReference>
<gene>
    <name evidence="8" type="ORF">ANOM_001979</name>
</gene>
<sequence>MKTHKRTRRLFAAYLRRLEADSKRLQALLKNESSKEHRVEAATEHEPDSLSQEEHGIVNPLFETQKEWTRDKQTEPGFTGEASCIAFGDRLLQCTNIGPTPSSATLSQYLSTKTANHILDDNEYTLPDRAQAKLLIKVAWRFIGNDHHLFLKVSFVREIEAVYQKASKPTVLWLCKLWTLLALGELYTNRRKFNDTHIIPGTNYYLQALNMLHDIYEEASLLHVEVLILIVSASRSLNERRIDQWQAWYSNSLGRIRSAYSYSGIAMRLALSLGLHRSGSAPTTASAVELESRRRTWWMLYYFERMSASKLGLPITLRDEDIDVELPSMDGLTDEEQQEFADPAHMCANVKLARITGNILAEIYCLPRRANGMFVQRVHSILKQLRAWNDALPPELCVRECRTPRPVASLHMAYNECIMQTTRPILLHLFRRRCQGDDKDLSPESPTLSPITALLADSCVNAAITSCRIMEGLFIEGSIATFGYWEAQHIFSSSLILIISALLNPSVATSDLLQTSINILRTIRDHGNIPAVDYSERLALIQAGVSSGTGAWDANSSLGRDQHTDQVQQVSRTRNHDQPSNSEKLSVPRSGGHSLVADFGMNCPDTLAHPLMDTFLDENLSAWSSSMFTNDNAWRNLATEMEEHFLF</sequence>
<evidence type="ECO:0000313" key="9">
    <source>
        <dbReference type="Proteomes" id="UP000037505"/>
    </source>
</evidence>
<dbReference type="OrthoDB" id="3266505at2759"/>
<comment type="subcellular location">
    <subcellularLocation>
        <location evidence="1">Nucleus</location>
    </subcellularLocation>
</comment>
<feature type="compositionally biased region" description="Basic and acidic residues" evidence="6">
    <location>
        <begin position="32"/>
        <end position="53"/>
    </location>
</feature>
<evidence type="ECO:0000256" key="3">
    <source>
        <dbReference type="ARBA" id="ARBA00023125"/>
    </source>
</evidence>
<keyword evidence="4" id="KW-0804">Transcription</keyword>
<dbReference type="Proteomes" id="UP000037505">
    <property type="component" value="Unassembled WGS sequence"/>
</dbReference>
<dbReference type="GO" id="GO:0006351">
    <property type="term" value="P:DNA-templated transcription"/>
    <property type="evidence" value="ECO:0007669"/>
    <property type="project" value="InterPro"/>
</dbReference>
<evidence type="ECO:0000313" key="8">
    <source>
        <dbReference type="EMBL" id="KNG89747.1"/>
    </source>
</evidence>
<feature type="domain" description="Xylanolytic transcriptional activator regulatory" evidence="7">
    <location>
        <begin position="259"/>
        <end position="333"/>
    </location>
</feature>
<protein>
    <recommendedName>
        <fullName evidence="7">Xylanolytic transcriptional activator regulatory domain-containing protein</fullName>
    </recommendedName>
</protein>
<dbReference type="CDD" id="cd12148">
    <property type="entry name" value="fungal_TF_MHR"/>
    <property type="match status" value="1"/>
</dbReference>
<dbReference type="RefSeq" id="XP_015410670.1">
    <property type="nucleotide sequence ID" value="XM_015547236.1"/>
</dbReference>
<dbReference type="STRING" id="1509407.A0A0L1JDF4"/>
<proteinExistence type="predicted"/>
<dbReference type="GO" id="GO:0043565">
    <property type="term" value="F:sequence-specific DNA binding"/>
    <property type="evidence" value="ECO:0007669"/>
    <property type="project" value="TreeGrafter"/>
</dbReference>
<dbReference type="InterPro" id="IPR007219">
    <property type="entry name" value="XnlR_reg_dom"/>
</dbReference>
<dbReference type="EMBL" id="JNOM01000025">
    <property type="protein sequence ID" value="KNG89747.1"/>
    <property type="molecule type" value="Genomic_DNA"/>
</dbReference>